<dbReference type="WBParaSite" id="SSLN_0000217001-mRNA-1">
    <property type="protein sequence ID" value="SSLN_0000217001-mRNA-1"/>
    <property type="gene ID" value="SSLN_0000217001"/>
</dbReference>
<dbReference type="Pfam" id="PF12762">
    <property type="entry name" value="DDE_Tnp_IS1595"/>
    <property type="match status" value="1"/>
</dbReference>
<keyword evidence="3" id="KW-1185">Reference proteome</keyword>
<evidence type="ECO:0000313" key="2">
    <source>
        <dbReference type="EMBL" id="VDL88485.1"/>
    </source>
</evidence>
<organism evidence="4">
    <name type="scientific">Schistocephalus solidus</name>
    <name type="common">Tapeworm</name>
    <dbReference type="NCBI Taxonomy" id="70667"/>
    <lineage>
        <taxon>Eukaryota</taxon>
        <taxon>Metazoa</taxon>
        <taxon>Spiralia</taxon>
        <taxon>Lophotrochozoa</taxon>
        <taxon>Platyhelminthes</taxon>
        <taxon>Cestoda</taxon>
        <taxon>Eucestoda</taxon>
        <taxon>Diphyllobothriidea</taxon>
        <taxon>Diphyllobothriidae</taxon>
        <taxon>Schistocephalus</taxon>
    </lineage>
</organism>
<evidence type="ECO:0000313" key="3">
    <source>
        <dbReference type="Proteomes" id="UP000275846"/>
    </source>
</evidence>
<dbReference type="AlphaFoldDB" id="A0A183SD02"/>
<sequence>MDAAIESELRRLVRWDVEGYARVARSGVSASITARYLSDGKVDLVDGRDQNPTARYATAEENAGDPVRNYRKYGPRIDAPWVLGLCQGTDVRYFYIQKRDADTFITIIEREVEAGSIIPYDEWPAYRRLNQVGYDHKTANHQESYVDPNTGESRGLIQATILNF</sequence>
<gene>
    <name evidence="2" type="ORF">SSLN_LOCUS2100</name>
</gene>
<evidence type="ECO:0000313" key="4">
    <source>
        <dbReference type="WBParaSite" id="SSLN_0000217001-mRNA-1"/>
    </source>
</evidence>
<dbReference type="EMBL" id="UYSU01032169">
    <property type="protein sequence ID" value="VDL88485.1"/>
    <property type="molecule type" value="Genomic_DNA"/>
</dbReference>
<dbReference type="InterPro" id="IPR024445">
    <property type="entry name" value="Tnp_ISXO2-like"/>
</dbReference>
<dbReference type="InterPro" id="IPR053164">
    <property type="entry name" value="IS1016-like_transposase"/>
</dbReference>
<dbReference type="Proteomes" id="UP000275846">
    <property type="component" value="Unassembled WGS sequence"/>
</dbReference>
<accession>A0A183SD02</accession>
<dbReference type="PANTHER" id="PTHR47163:SF2">
    <property type="entry name" value="SI:DKEY-17M8.2"/>
    <property type="match status" value="1"/>
</dbReference>
<proteinExistence type="predicted"/>
<dbReference type="OrthoDB" id="6140998at2759"/>
<dbReference type="PANTHER" id="PTHR47163">
    <property type="entry name" value="DDE_TNP_IS1595 DOMAIN-CONTAINING PROTEIN"/>
    <property type="match status" value="1"/>
</dbReference>
<evidence type="ECO:0000259" key="1">
    <source>
        <dbReference type="Pfam" id="PF12762"/>
    </source>
</evidence>
<name>A0A183SD02_SCHSO</name>
<reference evidence="4" key="1">
    <citation type="submission" date="2016-06" db="UniProtKB">
        <authorList>
            <consortium name="WormBaseParasite"/>
        </authorList>
    </citation>
    <scope>IDENTIFICATION</scope>
</reference>
<protein>
    <submittedName>
        <fullName evidence="4">DDE_Tnp_IS1595 domain-containing protein</fullName>
    </submittedName>
</protein>
<feature type="domain" description="ISXO2-like transposase" evidence="1">
    <location>
        <begin position="78"/>
        <end position="147"/>
    </location>
</feature>
<reference evidence="2 3" key="2">
    <citation type="submission" date="2018-11" db="EMBL/GenBank/DDBJ databases">
        <authorList>
            <consortium name="Pathogen Informatics"/>
        </authorList>
    </citation>
    <scope>NUCLEOTIDE SEQUENCE [LARGE SCALE GENOMIC DNA]</scope>
    <source>
        <strain evidence="2 3">NST_G2</strain>
    </source>
</reference>